<sequence>MSDRYQKGDVFWAPDPFKDGSNPRLWLVLAAEQLPFPGEEYLCAALTTSDLPANHRIGDDWVAGRNPDTQSYCSPWVIGTIKHREIADPQGTVTMAFTDRMIERCERFLRGG</sequence>
<organism evidence="1 2">
    <name type="scientific">Haloplanus vescus</name>
    <dbReference type="NCBI Taxonomy" id="555874"/>
    <lineage>
        <taxon>Archaea</taxon>
        <taxon>Methanobacteriati</taxon>
        <taxon>Methanobacteriota</taxon>
        <taxon>Stenosarchaea group</taxon>
        <taxon>Halobacteria</taxon>
        <taxon>Halobacteriales</taxon>
        <taxon>Haloferacaceae</taxon>
        <taxon>Haloplanus</taxon>
    </lineage>
</organism>
<dbReference type="STRING" id="555874.SAMN04488065_1234"/>
<gene>
    <name evidence="1" type="ORF">SAMN04488065_1234</name>
</gene>
<proteinExistence type="predicted"/>
<keyword evidence="2" id="KW-1185">Reference proteome</keyword>
<dbReference type="EMBL" id="FNQT01000001">
    <property type="protein sequence ID" value="SDZ92201.1"/>
    <property type="molecule type" value="Genomic_DNA"/>
</dbReference>
<evidence type="ECO:0008006" key="3">
    <source>
        <dbReference type="Google" id="ProtNLM"/>
    </source>
</evidence>
<dbReference type="OrthoDB" id="315488at2157"/>
<protein>
    <recommendedName>
        <fullName evidence="3">PemK-like, MazF-like toxin of type II toxin-antitoxin system</fullName>
    </recommendedName>
</protein>
<accession>A0A1H3WZR4</accession>
<dbReference type="RefSeq" id="WP_092632938.1">
    <property type="nucleotide sequence ID" value="NZ_FNQT01000001.1"/>
</dbReference>
<dbReference type="Proteomes" id="UP000236755">
    <property type="component" value="Unassembled WGS sequence"/>
</dbReference>
<dbReference type="SUPFAM" id="SSF50118">
    <property type="entry name" value="Cell growth inhibitor/plasmid maintenance toxic component"/>
    <property type="match status" value="1"/>
</dbReference>
<dbReference type="AlphaFoldDB" id="A0A1H3WZR4"/>
<reference evidence="1 2" key="1">
    <citation type="submission" date="2016-10" db="EMBL/GenBank/DDBJ databases">
        <authorList>
            <person name="de Groot N.N."/>
        </authorList>
    </citation>
    <scope>NUCLEOTIDE SEQUENCE [LARGE SCALE GENOMIC DNA]</scope>
    <source>
        <strain evidence="1 2">CGMCC 1.8712</strain>
    </source>
</reference>
<evidence type="ECO:0000313" key="1">
    <source>
        <dbReference type="EMBL" id="SDZ92201.1"/>
    </source>
</evidence>
<name>A0A1H3WZR4_9EURY</name>
<evidence type="ECO:0000313" key="2">
    <source>
        <dbReference type="Proteomes" id="UP000236755"/>
    </source>
</evidence>